<reference evidence="5" key="1">
    <citation type="submission" date="2019-09" db="EMBL/GenBank/DDBJ databases">
        <title>Draft genome sequence assemblies of isolates from the urinary tract.</title>
        <authorList>
            <person name="Mores C.R."/>
            <person name="Putonti C."/>
            <person name="Wolfe A.J."/>
        </authorList>
    </citation>
    <scope>NUCLEOTIDE SEQUENCE [LARGE SCALE GENOMIC DNA]</scope>
    <source>
        <strain evidence="5">UMB8614</strain>
    </source>
</reference>
<dbReference type="Gene3D" id="3.30.505.50">
    <property type="entry name" value="Sigma 54 modulation/S30EA ribosomal protein, C-terminal domain"/>
    <property type="match status" value="1"/>
</dbReference>
<evidence type="ECO:0000259" key="3">
    <source>
        <dbReference type="Pfam" id="PF16321"/>
    </source>
</evidence>
<accession>A0A109RE09</accession>
<dbReference type="InterPro" id="IPR003489">
    <property type="entry name" value="RHF/RaiA"/>
</dbReference>
<comment type="similarity">
    <text evidence="2">Belongs to the HPF/YfiA ribosome-associated protein family. Long HPF subfamily.</text>
</comment>
<dbReference type="OMA" id="KYFAMPP"/>
<dbReference type="Proteomes" id="UP000326476">
    <property type="component" value="Unassembled WGS sequence"/>
</dbReference>
<dbReference type="OrthoDB" id="9794975at2"/>
<sequence length="189" mass="21756">MFTYNVRGENIEITPAIRDYAENKISKIEKYFKDAPDTTVYVNAKVYQNGEAKAEVTVPLPRLTLRAEETSQDLYGSIDLVVDKLERQVKKYKTRINRKSREKGISDVMFTENNQEDSKDDNDSNIEIVRTKSIAVKPMSAEEAVLQMEMLGHSFFIYEDAESESVSLVYKRHNGKYGLIEIEKDIVNE</sequence>
<dbReference type="GO" id="GO:0043024">
    <property type="term" value="F:ribosomal small subunit binding"/>
    <property type="evidence" value="ECO:0007669"/>
    <property type="project" value="TreeGrafter"/>
</dbReference>
<feature type="domain" description="Sigma 54 modulation/S30EA ribosomal protein C-terminal" evidence="3">
    <location>
        <begin position="125"/>
        <end position="179"/>
    </location>
</feature>
<name>A0A109RE09_9LACT</name>
<dbReference type="CDD" id="cd00552">
    <property type="entry name" value="RaiA"/>
    <property type="match status" value="1"/>
</dbReference>
<dbReference type="KEGG" id="aun:AWM73_01045"/>
<dbReference type="SUPFAM" id="SSF69754">
    <property type="entry name" value="Ribosome binding protein Y (YfiA homologue)"/>
    <property type="match status" value="1"/>
</dbReference>
<dbReference type="PANTHER" id="PTHR33231">
    <property type="entry name" value="30S RIBOSOMAL PROTEIN"/>
    <property type="match status" value="1"/>
</dbReference>
<dbReference type="Pfam" id="PF02482">
    <property type="entry name" value="Ribosomal_S30AE"/>
    <property type="match status" value="1"/>
</dbReference>
<dbReference type="Pfam" id="PF16321">
    <property type="entry name" value="Ribosom_S30AE_C"/>
    <property type="match status" value="1"/>
</dbReference>
<evidence type="ECO:0000313" key="4">
    <source>
        <dbReference type="EMBL" id="KAA9239742.1"/>
    </source>
</evidence>
<dbReference type="NCBIfam" id="TIGR00741">
    <property type="entry name" value="yfiA"/>
    <property type="match status" value="1"/>
</dbReference>
<dbReference type="InterPro" id="IPR036567">
    <property type="entry name" value="RHF-like"/>
</dbReference>
<dbReference type="PANTHER" id="PTHR33231:SF1">
    <property type="entry name" value="30S RIBOSOMAL PROTEIN"/>
    <property type="match status" value="1"/>
</dbReference>
<dbReference type="GeneID" id="89333529"/>
<dbReference type="InterPro" id="IPR034694">
    <property type="entry name" value="HPF_long/plastid"/>
</dbReference>
<dbReference type="GO" id="GO:0045900">
    <property type="term" value="P:negative regulation of translational elongation"/>
    <property type="evidence" value="ECO:0007669"/>
    <property type="project" value="TreeGrafter"/>
</dbReference>
<dbReference type="HAMAP" id="MF_00839">
    <property type="entry name" value="HPF"/>
    <property type="match status" value="1"/>
</dbReference>
<dbReference type="GO" id="GO:0022627">
    <property type="term" value="C:cytosolic small ribosomal subunit"/>
    <property type="evidence" value="ECO:0007669"/>
    <property type="project" value="TreeGrafter"/>
</dbReference>
<organism evidence="4 5">
    <name type="scientific">Aerococcus tenax</name>
    <dbReference type="NCBI Taxonomy" id="3078812"/>
    <lineage>
        <taxon>Bacteria</taxon>
        <taxon>Bacillati</taxon>
        <taxon>Bacillota</taxon>
        <taxon>Bacilli</taxon>
        <taxon>Lactobacillales</taxon>
        <taxon>Aerococcaceae</taxon>
        <taxon>Aerococcus</taxon>
    </lineage>
</organism>
<evidence type="ECO:0000256" key="1">
    <source>
        <dbReference type="ARBA" id="ARBA00022845"/>
    </source>
</evidence>
<evidence type="ECO:0000256" key="2">
    <source>
        <dbReference type="HAMAP-Rule" id="MF_00839"/>
    </source>
</evidence>
<dbReference type="Gene3D" id="3.30.160.100">
    <property type="entry name" value="Ribosome hibernation promotion factor-like"/>
    <property type="match status" value="1"/>
</dbReference>
<dbReference type="EMBL" id="VYVN01000014">
    <property type="protein sequence ID" value="KAA9239742.1"/>
    <property type="molecule type" value="Genomic_DNA"/>
</dbReference>
<dbReference type="RefSeq" id="WP_013668810.1">
    <property type="nucleotide sequence ID" value="NZ_CAJHLU010000008.1"/>
</dbReference>
<dbReference type="AlphaFoldDB" id="A0A109RE09"/>
<keyword evidence="1 2" id="KW-0810">Translation regulation</keyword>
<comment type="caution">
    <text evidence="4">The sequence shown here is derived from an EMBL/GenBank/DDBJ whole genome shotgun (WGS) entry which is preliminary data.</text>
</comment>
<dbReference type="InterPro" id="IPR032528">
    <property type="entry name" value="Ribosom_S30AE_C"/>
</dbReference>
<dbReference type="InterPro" id="IPR050574">
    <property type="entry name" value="HPF/YfiA_ribosome-assoc"/>
</dbReference>
<comment type="subunit">
    <text evidence="2">Interacts with 100S ribosomes.</text>
</comment>
<keyword evidence="5" id="KW-1185">Reference proteome</keyword>
<protein>
    <recommendedName>
        <fullName evidence="2">Ribosome hibernation promoting factor</fullName>
        <shortName evidence="2">HPF</shortName>
    </recommendedName>
</protein>
<gene>
    <name evidence="4" type="primary">raiA</name>
    <name evidence="2" type="synonym">hpf</name>
    <name evidence="4" type="ORF">F6I34_06295</name>
</gene>
<keyword evidence="2" id="KW-0963">Cytoplasm</keyword>
<proteinExistence type="inferred from homology"/>
<comment type="subcellular location">
    <subcellularLocation>
        <location evidence="2">Cytoplasm</location>
    </subcellularLocation>
</comment>
<evidence type="ECO:0000313" key="5">
    <source>
        <dbReference type="Proteomes" id="UP000326476"/>
    </source>
</evidence>
<dbReference type="InterPro" id="IPR038416">
    <property type="entry name" value="Ribosom_S30AE_C_sf"/>
</dbReference>
<comment type="function">
    <text evidence="2">Required for dimerization of active 70S ribosomes into 100S ribosomes in stationary phase; 100S ribosomes are translationally inactive and sometimes present during exponential growth.</text>
</comment>